<reference evidence="2" key="1">
    <citation type="submission" date="2020-04" db="EMBL/GenBank/DDBJ databases">
        <authorList>
            <person name="Chiriac C."/>
            <person name="Salcher M."/>
            <person name="Ghai R."/>
            <person name="Kavagutti S V."/>
        </authorList>
    </citation>
    <scope>NUCLEOTIDE SEQUENCE</scope>
</reference>
<name>A0A6J5M159_9CAUD</name>
<keyword evidence="1" id="KW-0812">Transmembrane</keyword>
<feature type="transmembrane region" description="Helical" evidence="1">
    <location>
        <begin position="26"/>
        <end position="46"/>
    </location>
</feature>
<organism evidence="2">
    <name type="scientific">uncultured Caudovirales phage</name>
    <dbReference type="NCBI Taxonomy" id="2100421"/>
    <lineage>
        <taxon>Viruses</taxon>
        <taxon>Duplodnaviria</taxon>
        <taxon>Heunggongvirae</taxon>
        <taxon>Uroviricota</taxon>
        <taxon>Caudoviricetes</taxon>
        <taxon>Peduoviridae</taxon>
        <taxon>Maltschvirus</taxon>
        <taxon>Maltschvirus maltsch</taxon>
    </lineage>
</organism>
<keyword evidence="1" id="KW-0472">Membrane</keyword>
<evidence type="ECO:0000256" key="1">
    <source>
        <dbReference type="SAM" id="Phobius"/>
    </source>
</evidence>
<evidence type="ECO:0000313" key="2">
    <source>
        <dbReference type="EMBL" id="CAB4138826.1"/>
    </source>
</evidence>
<sequence length="147" mass="16709">MAEEAHEANHLQSIQMAEVRQNGVNVIAVAVGIGMLLAIFVLVLLYTRERNRTERLQQQLEDIRTLPESLQLELDASRQARAQSEEKVDSLMKLVALADQSLTESQKRMKTNTRKFNENIARIRDLDDYGLLDFITGDLAKVDSIQE</sequence>
<dbReference type="EMBL" id="LR796362">
    <property type="protein sequence ID" value="CAB4138826.1"/>
    <property type="molecule type" value="Genomic_DNA"/>
</dbReference>
<gene>
    <name evidence="2" type="ORF">UFOVP350_7</name>
</gene>
<keyword evidence="1" id="KW-1133">Transmembrane helix</keyword>
<accession>A0A6J5M159</accession>
<proteinExistence type="predicted"/>
<protein>
    <submittedName>
        <fullName evidence="2">Uncharacterized protein</fullName>
    </submittedName>
</protein>